<sequence>MNEAQLVLARTAYGEARGEGYAGMQAVANVVMRRATLGGWWGDSVISVCMKKAQFTAWNQNDPNAALIRTKEPNKGDALFDLAYEIAGLAIAGDLPDVTGGATHYYNPRIVTPTWISAFNETAVVGQHRFGVA</sequence>
<protein>
    <recommendedName>
        <fullName evidence="1">Cell wall hydrolase SleB domain-containing protein</fullName>
    </recommendedName>
</protein>
<dbReference type="Pfam" id="PF07486">
    <property type="entry name" value="Hydrolase_2"/>
    <property type="match status" value="1"/>
</dbReference>
<evidence type="ECO:0000259" key="1">
    <source>
        <dbReference type="Pfam" id="PF07486"/>
    </source>
</evidence>
<accession>A0A1E5Q3Z7</accession>
<name>A0A1E5Q3Z7_9PROT</name>
<comment type="caution">
    <text evidence="2">The sequence shown here is derived from an EMBL/GenBank/DDBJ whole genome shotgun (WGS) entry which is preliminary data.</text>
</comment>
<dbReference type="Proteomes" id="UP000095347">
    <property type="component" value="Unassembled WGS sequence"/>
</dbReference>
<proteinExistence type="predicted"/>
<dbReference type="Gene3D" id="1.10.10.2520">
    <property type="entry name" value="Cell wall hydrolase SleB, domain 1"/>
    <property type="match status" value="1"/>
</dbReference>
<dbReference type="STRING" id="28181.BEN30_00715"/>
<dbReference type="AlphaFoldDB" id="A0A1E5Q3Z7"/>
<dbReference type="InterPro" id="IPR011105">
    <property type="entry name" value="Cell_wall_hydrolase_SleB"/>
</dbReference>
<dbReference type="EMBL" id="MCGG01000067">
    <property type="protein sequence ID" value="OEJ64646.1"/>
    <property type="molecule type" value="Genomic_DNA"/>
</dbReference>
<dbReference type="RefSeq" id="WP_069959148.1">
    <property type="nucleotide sequence ID" value="NZ_MCGG01000067.1"/>
</dbReference>
<dbReference type="GO" id="GO:0016787">
    <property type="term" value="F:hydrolase activity"/>
    <property type="evidence" value="ECO:0007669"/>
    <property type="project" value="InterPro"/>
</dbReference>
<evidence type="ECO:0000313" key="3">
    <source>
        <dbReference type="Proteomes" id="UP000095347"/>
    </source>
</evidence>
<dbReference type="Gene3D" id="6.20.240.60">
    <property type="match status" value="1"/>
</dbReference>
<reference evidence="3" key="1">
    <citation type="submission" date="2016-07" db="EMBL/GenBank/DDBJ databases">
        <authorList>
            <person name="Florea S."/>
            <person name="Webb J.S."/>
            <person name="Jaromczyk J."/>
            <person name="Schardl C.L."/>
        </authorList>
    </citation>
    <scope>NUCLEOTIDE SEQUENCE [LARGE SCALE GENOMIC DNA]</scope>
    <source>
        <strain evidence="3">MV-1</strain>
    </source>
</reference>
<organism evidence="2 3">
    <name type="scientific">Magnetovibrio blakemorei</name>
    <dbReference type="NCBI Taxonomy" id="28181"/>
    <lineage>
        <taxon>Bacteria</taxon>
        <taxon>Pseudomonadati</taxon>
        <taxon>Pseudomonadota</taxon>
        <taxon>Alphaproteobacteria</taxon>
        <taxon>Rhodospirillales</taxon>
        <taxon>Magnetovibrionaceae</taxon>
        <taxon>Magnetovibrio</taxon>
    </lineage>
</organism>
<keyword evidence="3" id="KW-1185">Reference proteome</keyword>
<dbReference type="InterPro" id="IPR042047">
    <property type="entry name" value="SleB_dom1"/>
</dbReference>
<gene>
    <name evidence="2" type="ORF">BEN30_00715</name>
</gene>
<feature type="domain" description="Cell wall hydrolase SleB" evidence="1">
    <location>
        <begin position="18"/>
        <end position="130"/>
    </location>
</feature>
<evidence type="ECO:0000313" key="2">
    <source>
        <dbReference type="EMBL" id="OEJ64646.1"/>
    </source>
</evidence>